<proteinExistence type="predicted"/>
<dbReference type="Proteomes" id="UP000295117">
    <property type="component" value="Unassembled WGS sequence"/>
</dbReference>
<comment type="caution">
    <text evidence="2">The sequence shown here is derived from an EMBL/GenBank/DDBJ whole genome shotgun (WGS) entry which is preliminary data.</text>
</comment>
<dbReference type="RefSeq" id="WP_134072907.1">
    <property type="nucleotide sequence ID" value="NZ_PECH01000009.1"/>
</dbReference>
<accession>A0A4R8S2D5</accession>
<feature type="region of interest" description="Disordered" evidence="1">
    <location>
        <begin position="1"/>
        <end position="40"/>
    </location>
</feature>
<reference evidence="2 3" key="1">
    <citation type="journal article" date="2019" name="Sci. Rep.">
        <title>Extended insight into the Mycobacterium chelonae-abscessus complex through whole genome sequencing of Mycobacterium salmoniphilum outbreak and Mycobacterium salmoniphilum-like strains.</title>
        <authorList>
            <person name="Behra P.R.K."/>
            <person name="Das S."/>
            <person name="Pettersson B.M.F."/>
            <person name="Shirreff L."/>
            <person name="DuCote T."/>
            <person name="Jacobsson K.G."/>
            <person name="Ennis D.G."/>
            <person name="Kirsebom L.A."/>
        </authorList>
    </citation>
    <scope>NUCLEOTIDE SEQUENCE [LARGE SCALE GENOMIC DNA]</scope>
    <source>
        <strain evidence="2 3">DE 4585</strain>
    </source>
</reference>
<evidence type="ECO:0000256" key="1">
    <source>
        <dbReference type="SAM" id="MobiDB-lite"/>
    </source>
</evidence>
<sequence>MPSDYESPDGHPHEAADGVPPAVRSVSYVDDGDSDPGTTARDEEIRAQASAMVDQIVRDIAALGPPGWLEFTAVFALTIRAGSATCGFITAERSQPVTVPASVMAQVARQRDVSAQMSAGPWWRLLLNVTNQGRLQVSYDYGDQPFPDDQLQPAENYRADIATYPRPQVPIWLAGYMAGPAAQGRTPAQAAADAVADTAAGRHGVNTDDIEPLPQTFVCWAVLAAVYSGARSPWGPRIDAGIAWYESDARSGSTLYLLPGERAVLSGGRWDSPLLAAAYQRHQPLPDLYRGAPDWVNDTVLNSRNQNGLLSFCYWWTEGRWWRGDTDTFDELDDPLPPIWTPKECIAAMTAVIGSGSEWACGQLLTAAEARTVTPELLTAVFAGYPNVDLRAAHDQLRLAGVTG</sequence>
<dbReference type="SUPFAM" id="SSF160424">
    <property type="entry name" value="BH3703-like"/>
    <property type="match status" value="1"/>
</dbReference>
<dbReference type="EMBL" id="PECH01000009">
    <property type="protein sequence ID" value="TDZ78078.1"/>
    <property type="molecule type" value="Genomic_DNA"/>
</dbReference>
<dbReference type="AlphaFoldDB" id="A0A4R8S2D5"/>
<organism evidence="2 3">
    <name type="scientific">Mycobacteroides salmoniphilum</name>
    <dbReference type="NCBI Taxonomy" id="404941"/>
    <lineage>
        <taxon>Bacteria</taxon>
        <taxon>Bacillati</taxon>
        <taxon>Actinomycetota</taxon>
        <taxon>Actinomycetes</taxon>
        <taxon>Mycobacteriales</taxon>
        <taxon>Mycobacteriaceae</taxon>
        <taxon>Mycobacteroides</taxon>
    </lineage>
</organism>
<evidence type="ECO:0000313" key="3">
    <source>
        <dbReference type="Proteomes" id="UP000295117"/>
    </source>
</evidence>
<evidence type="ECO:0000313" key="2">
    <source>
        <dbReference type="EMBL" id="TDZ78078.1"/>
    </source>
</evidence>
<protein>
    <submittedName>
        <fullName evidence="2">Uncharacterized protein</fullName>
    </submittedName>
</protein>
<dbReference type="InterPro" id="IPR036170">
    <property type="entry name" value="YezG-like_sf"/>
</dbReference>
<gene>
    <name evidence="2" type="ORF">DE4585_03914</name>
</gene>
<name>A0A4R8S2D5_9MYCO</name>